<organism evidence="7 8">
    <name type="scientific">Cirrhinus molitorella</name>
    <name type="common">mud carp</name>
    <dbReference type="NCBI Taxonomy" id="172907"/>
    <lineage>
        <taxon>Eukaryota</taxon>
        <taxon>Metazoa</taxon>
        <taxon>Chordata</taxon>
        <taxon>Craniata</taxon>
        <taxon>Vertebrata</taxon>
        <taxon>Euteleostomi</taxon>
        <taxon>Actinopterygii</taxon>
        <taxon>Neopterygii</taxon>
        <taxon>Teleostei</taxon>
        <taxon>Ostariophysi</taxon>
        <taxon>Cypriniformes</taxon>
        <taxon>Cyprinidae</taxon>
        <taxon>Labeoninae</taxon>
        <taxon>Labeonini</taxon>
        <taxon>Cirrhinus</taxon>
    </lineage>
</organism>
<evidence type="ECO:0000256" key="2">
    <source>
        <dbReference type="ARBA" id="ARBA00022771"/>
    </source>
</evidence>
<protein>
    <recommendedName>
        <fullName evidence="6">THAP-type domain-containing protein</fullName>
    </recommendedName>
</protein>
<keyword evidence="2 5" id="KW-0863">Zinc-finger</keyword>
<dbReference type="InterPro" id="IPR052224">
    <property type="entry name" value="THAP_domain_protein"/>
</dbReference>
<sequence>MRRKDWKPTTSSRLCSAHFEEHAFTKDLKGNQHLKSTAVPTIFSSPCHPVKSSCTAVRRKIFESNNSEVSGSSLLFCKVTRDNKEDSPVDKCITLKSAADYSSVTLTENAKLESSLPHSHTIRRWYSSVSADPGFTVASFTALKSHVEENQEKGKETVCALMMDEMYIHKMTADGFVDIGTGEMDNTLATQALVLMVYIYI</sequence>
<proteinExistence type="predicted"/>
<keyword evidence="1" id="KW-0479">Metal-binding</keyword>
<feature type="domain" description="THAP-type" evidence="6">
    <location>
        <begin position="1"/>
        <end position="43"/>
    </location>
</feature>
<evidence type="ECO:0000256" key="4">
    <source>
        <dbReference type="ARBA" id="ARBA00023125"/>
    </source>
</evidence>
<evidence type="ECO:0000313" key="8">
    <source>
        <dbReference type="Proteomes" id="UP001558613"/>
    </source>
</evidence>
<dbReference type="SUPFAM" id="SSF57716">
    <property type="entry name" value="Glucocorticoid receptor-like (DNA-binding domain)"/>
    <property type="match status" value="1"/>
</dbReference>
<comment type="caution">
    <text evidence="7">The sequence shown here is derived from an EMBL/GenBank/DDBJ whole genome shotgun (WGS) entry which is preliminary data.</text>
</comment>
<dbReference type="Proteomes" id="UP001558613">
    <property type="component" value="Unassembled WGS sequence"/>
</dbReference>
<dbReference type="InterPro" id="IPR006612">
    <property type="entry name" value="THAP_Znf"/>
</dbReference>
<evidence type="ECO:0000256" key="3">
    <source>
        <dbReference type="ARBA" id="ARBA00022833"/>
    </source>
</evidence>
<evidence type="ECO:0000256" key="1">
    <source>
        <dbReference type="ARBA" id="ARBA00022723"/>
    </source>
</evidence>
<dbReference type="InterPro" id="IPR048365">
    <property type="entry name" value="TNP-like_RNaseH_N"/>
</dbReference>
<dbReference type="EMBL" id="JAYMGO010000011">
    <property type="protein sequence ID" value="KAL1265026.1"/>
    <property type="molecule type" value="Genomic_DNA"/>
</dbReference>
<evidence type="ECO:0000313" key="7">
    <source>
        <dbReference type="EMBL" id="KAL1265026.1"/>
    </source>
</evidence>
<keyword evidence="8" id="KW-1185">Reference proteome</keyword>
<dbReference type="PANTHER" id="PTHR46927">
    <property type="entry name" value="AGAP005574-PA"/>
    <property type="match status" value="1"/>
</dbReference>
<evidence type="ECO:0000259" key="6">
    <source>
        <dbReference type="PROSITE" id="PS50950"/>
    </source>
</evidence>
<reference evidence="7 8" key="1">
    <citation type="submission" date="2023-09" db="EMBL/GenBank/DDBJ databases">
        <authorList>
            <person name="Wang M."/>
        </authorList>
    </citation>
    <scope>NUCLEOTIDE SEQUENCE [LARGE SCALE GENOMIC DNA]</scope>
    <source>
        <strain evidence="7">GT-2023</strain>
        <tissue evidence="7">Liver</tissue>
    </source>
</reference>
<dbReference type="Pfam" id="PF05485">
    <property type="entry name" value="THAP"/>
    <property type="match status" value="1"/>
</dbReference>
<keyword evidence="4 5" id="KW-0238">DNA-binding</keyword>
<dbReference type="PROSITE" id="PS50950">
    <property type="entry name" value="ZF_THAP"/>
    <property type="match status" value="1"/>
</dbReference>
<gene>
    <name evidence="7" type="ORF">QQF64_003053</name>
</gene>
<dbReference type="Pfam" id="PF21787">
    <property type="entry name" value="TNP-like_RNaseH_N"/>
    <property type="match status" value="1"/>
</dbReference>
<keyword evidence="3" id="KW-0862">Zinc</keyword>
<accession>A0ABR3MIY3</accession>
<dbReference type="PANTHER" id="PTHR46927:SF3">
    <property type="entry name" value="THAP-TYPE DOMAIN-CONTAINING PROTEIN"/>
    <property type="match status" value="1"/>
</dbReference>
<name>A0ABR3MIY3_9TELE</name>
<evidence type="ECO:0000256" key="5">
    <source>
        <dbReference type="PROSITE-ProRule" id="PRU00309"/>
    </source>
</evidence>